<reference evidence="2" key="1">
    <citation type="submission" date="2014-12" db="EMBL/GenBank/DDBJ databases">
        <title>Genome Sequence of Valsa Canker Pathogens Uncovers a Specific Adaption of Colonization on Woody Bark.</title>
        <authorList>
            <person name="Yin Z."/>
            <person name="Liu H."/>
            <person name="Gao X."/>
            <person name="Li Z."/>
            <person name="Song N."/>
            <person name="Ke X."/>
            <person name="Dai Q."/>
            <person name="Wu Y."/>
            <person name="Sun Y."/>
            <person name="Xu J.-R."/>
            <person name="Kang Z.K."/>
            <person name="Wang L."/>
            <person name="Huang L."/>
        </authorList>
    </citation>
    <scope>NUCLEOTIDE SEQUENCE [LARGE SCALE GENOMIC DNA]</scope>
    <source>
        <strain evidence="2">SXYL134</strain>
    </source>
</reference>
<evidence type="ECO:0000313" key="2">
    <source>
        <dbReference type="Proteomes" id="UP000078576"/>
    </source>
</evidence>
<evidence type="ECO:0000313" key="1">
    <source>
        <dbReference type="EMBL" id="KUI54119.1"/>
    </source>
</evidence>
<dbReference type="Proteomes" id="UP000078576">
    <property type="component" value="Unassembled WGS sequence"/>
</dbReference>
<protein>
    <submittedName>
        <fullName evidence="1">Uncharacterized protein</fullName>
    </submittedName>
</protein>
<name>A0A194UR46_CYTMA</name>
<gene>
    <name evidence="1" type="ORF">VP1G_10618</name>
</gene>
<keyword evidence="2" id="KW-1185">Reference proteome</keyword>
<dbReference type="EMBL" id="KN714671">
    <property type="protein sequence ID" value="KUI54119.1"/>
    <property type="molecule type" value="Genomic_DNA"/>
</dbReference>
<proteinExistence type="predicted"/>
<accession>A0A194UR46</accession>
<sequence length="116" mass="12750">MAIHRGPSGAYGMRILPPRIHQLLGKVFQNLYQNPVAIVLILALWSVQLAFRDGRRIINILPVEKEADNLIDASDTLLEVSKAIVALQYLLDPRSDSKMLISAILSSLGGNRFASA</sequence>
<organism evidence="1 2">
    <name type="scientific">Cytospora mali</name>
    <name type="common">Apple Valsa canker fungus</name>
    <name type="synonym">Valsa mali</name>
    <dbReference type="NCBI Taxonomy" id="578113"/>
    <lineage>
        <taxon>Eukaryota</taxon>
        <taxon>Fungi</taxon>
        <taxon>Dikarya</taxon>
        <taxon>Ascomycota</taxon>
        <taxon>Pezizomycotina</taxon>
        <taxon>Sordariomycetes</taxon>
        <taxon>Sordariomycetidae</taxon>
        <taxon>Diaporthales</taxon>
        <taxon>Cytosporaceae</taxon>
        <taxon>Cytospora</taxon>
    </lineage>
</organism>
<dbReference type="AlphaFoldDB" id="A0A194UR46"/>